<protein>
    <submittedName>
        <fullName evidence="1">YheC/YheD family protein</fullName>
    </submittedName>
</protein>
<gene>
    <name evidence="1" type="ORF">WAK64_05010</name>
</gene>
<proteinExistence type="predicted"/>
<sequence length="358" mass="41516">MTKLGIMTLTPYPVPQAIDEIGKRSLDMEVEVFIFSPLSIDPYSENVTGYHYDENEWKKTTMPIPTLIYDRCFYNNPTDSQQAKRIVQWLKNRKDTLFIGYGLPDKWKMHTSLTNSPSLSAYLIDTEYVMNAESLLSFLQKHKHVIMKPIDGAGGFAVYGLSLQDKHVVISMTKEQVTKSKSLTLPMFSTWVNALIKKHDFIVQKRIQSKTKNHEPFDIRIFLQKDEYGHWQKRGLGVRCGKEYSLLTNLHAGAEIIPLKTWKKSQKHLQWEFIFTELQDLIASLPVILEETFAPLFELGIDILIGEDSSIWICDINSKPGRTLIEKLYPDTLETLYYAPLQYCKHVERHWLNRSPLL</sequence>
<keyword evidence="2" id="KW-1185">Reference proteome</keyword>
<dbReference type="Pfam" id="PF14398">
    <property type="entry name" value="ATPgrasp_YheCD"/>
    <property type="match status" value="1"/>
</dbReference>
<accession>A0ABU8HAS2</accession>
<evidence type="ECO:0000313" key="1">
    <source>
        <dbReference type="EMBL" id="MEI5906413.1"/>
    </source>
</evidence>
<organism evidence="1 2">
    <name type="scientific">Bacillus spongiae</name>
    <dbReference type="NCBI Taxonomy" id="2683610"/>
    <lineage>
        <taxon>Bacteria</taxon>
        <taxon>Bacillati</taxon>
        <taxon>Bacillota</taxon>
        <taxon>Bacilli</taxon>
        <taxon>Bacillales</taxon>
        <taxon>Bacillaceae</taxon>
        <taxon>Bacillus</taxon>
    </lineage>
</organism>
<dbReference type="InterPro" id="IPR026838">
    <property type="entry name" value="YheC/D"/>
</dbReference>
<comment type="caution">
    <text evidence="1">The sequence shown here is derived from an EMBL/GenBank/DDBJ whole genome shotgun (WGS) entry which is preliminary data.</text>
</comment>
<dbReference type="Gene3D" id="3.30.470.20">
    <property type="entry name" value="ATP-grasp fold, B domain"/>
    <property type="match status" value="1"/>
</dbReference>
<dbReference type="InterPro" id="IPR013815">
    <property type="entry name" value="ATP_grasp_subdomain_1"/>
</dbReference>
<dbReference type="SUPFAM" id="SSF56059">
    <property type="entry name" value="Glutathione synthetase ATP-binding domain-like"/>
    <property type="match status" value="1"/>
</dbReference>
<reference evidence="1 2" key="1">
    <citation type="journal article" date="2018" name="J. Microbiol.">
        <title>Bacillus spongiae sp. nov., isolated from sponge of Jeju Island.</title>
        <authorList>
            <person name="Lee G.E."/>
            <person name="Im W.T."/>
            <person name="Park J.S."/>
        </authorList>
    </citation>
    <scope>NUCLEOTIDE SEQUENCE [LARGE SCALE GENOMIC DNA]</scope>
    <source>
        <strain evidence="1 2">135PIL107-10</strain>
    </source>
</reference>
<dbReference type="EMBL" id="JBBAXC010000003">
    <property type="protein sequence ID" value="MEI5906413.1"/>
    <property type="molecule type" value="Genomic_DNA"/>
</dbReference>
<evidence type="ECO:0000313" key="2">
    <source>
        <dbReference type="Proteomes" id="UP001312865"/>
    </source>
</evidence>
<name>A0ABU8HAS2_9BACI</name>
<dbReference type="RefSeq" id="WP_336585846.1">
    <property type="nucleotide sequence ID" value="NZ_JBBAXC010000003.1"/>
</dbReference>
<dbReference type="Proteomes" id="UP001312865">
    <property type="component" value="Unassembled WGS sequence"/>
</dbReference>
<dbReference type="Gene3D" id="3.30.1490.20">
    <property type="entry name" value="ATP-grasp fold, A domain"/>
    <property type="match status" value="1"/>
</dbReference>